<evidence type="ECO:0000313" key="15">
    <source>
        <dbReference type="RefSeq" id="XP_013395830.1"/>
    </source>
</evidence>
<dbReference type="InterPro" id="IPR033139">
    <property type="entry name" value="Caspase_cys_AS"/>
</dbReference>
<dbReference type="Proteomes" id="UP000085678">
    <property type="component" value="Unplaced"/>
</dbReference>
<dbReference type="PROSITE" id="PS01122">
    <property type="entry name" value="CASPASE_CYS"/>
    <property type="match status" value="1"/>
</dbReference>
<keyword evidence="3" id="KW-0053">Apoptosis</keyword>
<dbReference type="PROSITE" id="PS50207">
    <property type="entry name" value="CASPASE_P10"/>
    <property type="match status" value="1"/>
</dbReference>
<dbReference type="SMART" id="SM00115">
    <property type="entry name" value="CASc"/>
    <property type="match status" value="1"/>
</dbReference>
<dbReference type="PROSITE" id="PS50208">
    <property type="entry name" value="CASPASE_P20"/>
    <property type="match status" value="1"/>
</dbReference>
<dbReference type="GeneID" id="106162934"/>
<dbReference type="CDD" id="cd00032">
    <property type="entry name" value="CASc"/>
    <property type="match status" value="1"/>
</dbReference>
<keyword evidence="5" id="KW-0788">Thiol protease</keyword>
<dbReference type="InterPro" id="IPR002398">
    <property type="entry name" value="Pept_C14"/>
</dbReference>
<dbReference type="KEGG" id="lak:106162934"/>
<reference evidence="13 14" key="1">
    <citation type="submission" date="2025-04" db="UniProtKB">
        <authorList>
            <consortium name="RefSeq"/>
        </authorList>
    </citation>
    <scope>IDENTIFICATION</scope>
    <source>
        <tissue evidence="13 14">Gonads</tissue>
    </source>
</reference>
<protein>
    <recommendedName>
        <fullName evidence="8">Poly [ADP-ribose] polymerase</fullName>
        <shortName evidence="8">PARP</shortName>
        <ecNumber evidence="8">2.4.2.-</ecNumber>
    </recommendedName>
</protein>
<dbReference type="GO" id="GO:0003950">
    <property type="term" value="F:NAD+ poly-ADP-ribosyltransferase activity"/>
    <property type="evidence" value="ECO:0007669"/>
    <property type="project" value="UniProtKB-UniRule"/>
</dbReference>
<dbReference type="EC" id="2.4.2.-" evidence="8"/>
<dbReference type="Gene3D" id="3.40.50.1460">
    <property type="match status" value="1"/>
</dbReference>
<dbReference type="PRINTS" id="PR00376">
    <property type="entry name" value="IL1BCENZYME"/>
</dbReference>
<evidence type="ECO:0000256" key="2">
    <source>
        <dbReference type="ARBA" id="ARBA00022670"/>
    </source>
</evidence>
<dbReference type="PANTHER" id="PTHR47901:SF8">
    <property type="entry name" value="CASPASE-3"/>
    <property type="match status" value="1"/>
</dbReference>
<dbReference type="InterPro" id="IPR011600">
    <property type="entry name" value="Pept_C14_caspase"/>
</dbReference>
<keyword evidence="8" id="KW-0808">Transferase</keyword>
<feature type="domain" description="PARP catalytic" evidence="11">
    <location>
        <begin position="131"/>
        <end position="354"/>
    </location>
</feature>
<evidence type="ECO:0000259" key="10">
    <source>
        <dbReference type="PROSITE" id="PS50208"/>
    </source>
</evidence>
<organism evidence="12 14">
    <name type="scientific">Lingula anatina</name>
    <name type="common">Brachiopod</name>
    <name type="synonym">Lingula unguis</name>
    <dbReference type="NCBI Taxonomy" id="7574"/>
    <lineage>
        <taxon>Eukaryota</taxon>
        <taxon>Metazoa</taxon>
        <taxon>Spiralia</taxon>
        <taxon>Lophotrochozoa</taxon>
        <taxon>Brachiopoda</taxon>
        <taxon>Linguliformea</taxon>
        <taxon>Lingulata</taxon>
        <taxon>Lingulida</taxon>
        <taxon>Linguloidea</taxon>
        <taxon>Lingulidae</taxon>
        <taxon>Lingula</taxon>
    </lineage>
</organism>
<keyword evidence="8" id="KW-0520">NAD</keyword>
<evidence type="ECO:0000256" key="8">
    <source>
        <dbReference type="RuleBase" id="RU362114"/>
    </source>
</evidence>
<evidence type="ECO:0000313" key="12">
    <source>
        <dbReference type="Proteomes" id="UP000085678"/>
    </source>
</evidence>
<dbReference type="RefSeq" id="XP_013395829.1">
    <property type="nucleotide sequence ID" value="XM_013540375.1"/>
</dbReference>
<evidence type="ECO:0000256" key="3">
    <source>
        <dbReference type="ARBA" id="ARBA00022703"/>
    </source>
</evidence>
<evidence type="ECO:0000313" key="13">
    <source>
        <dbReference type="RefSeq" id="XP_013395828.1"/>
    </source>
</evidence>
<dbReference type="STRING" id="7574.A0A1S3IEE4"/>
<dbReference type="GO" id="GO:0006508">
    <property type="term" value="P:proteolysis"/>
    <property type="evidence" value="ECO:0007669"/>
    <property type="project" value="UniProtKB-KW"/>
</dbReference>
<accession>A0A1S3IEE4</accession>
<evidence type="ECO:0000256" key="1">
    <source>
        <dbReference type="ARBA" id="ARBA00010134"/>
    </source>
</evidence>
<dbReference type="PROSITE" id="PS01121">
    <property type="entry name" value="CASPASE_HIS"/>
    <property type="match status" value="1"/>
</dbReference>
<dbReference type="SUPFAM" id="SSF52129">
    <property type="entry name" value="Caspase-like"/>
    <property type="match status" value="1"/>
</dbReference>
<comment type="similarity">
    <text evidence="1 7">Belongs to the peptidase C14A family.</text>
</comment>
<evidence type="ECO:0000256" key="5">
    <source>
        <dbReference type="ARBA" id="ARBA00022807"/>
    </source>
</evidence>
<evidence type="ECO:0000313" key="14">
    <source>
        <dbReference type="RefSeq" id="XP_013395829.1"/>
    </source>
</evidence>
<dbReference type="PROSITE" id="PS51059">
    <property type="entry name" value="PARP_CATALYTIC"/>
    <property type="match status" value="1"/>
</dbReference>
<evidence type="ECO:0000256" key="6">
    <source>
        <dbReference type="ARBA" id="ARBA00023145"/>
    </source>
</evidence>
<dbReference type="PANTHER" id="PTHR47901">
    <property type="entry name" value="CASPASE RECRUITMENT DOMAIN-CONTAINING PROTEIN 18"/>
    <property type="match status" value="1"/>
</dbReference>
<dbReference type="GO" id="GO:0004197">
    <property type="term" value="F:cysteine-type endopeptidase activity"/>
    <property type="evidence" value="ECO:0007669"/>
    <property type="project" value="InterPro"/>
</dbReference>
<proteinExistence type="inferred from homology"/>
<sequence>MATGGARPKTNSIWGNALRWFTGIQNEVTERQDRRYGREHRANGDYTAQDFLGASTSSYDLLGGLPDTLSSQLNISRRKKSKYEKFTESLSNPSQSACFTMGVSAEIFCAVTELVQGTWQSKKTGRGRDTRNLEHTFIVVKRVEAIKNEGLLERYKLTKRQHRLRQTQGRLKPYYYVDPTMKKPMTVETESPVLDTLNEDINEQYLFHGTKSANIPSICAMGPDFRIARKGMFGRAIYLSESATKADQYADEMDSRRTEDLQILICRVLLGNAYYCEEQQTLRRPPCVCGEKICRDHHETFDSVIGDTRKLFREFLLFTADQCYPEYIVTYDRIDQFQARAVPQLPVTSLCLRAADPALFMEEAYKDDVYQNCGLPRGRAVIVNNINFQHHEKRDGSEMDCKALVELMEQMSYTVIVHNDLTAQGIFDVMETESKQPSHWTSDSFIVFILSHGMSNAVYGTDGYSLPYSMMYMHFTTDSCPALAGKPKMFFIQACQGTKKDSRVAGESVPLTMRQDGGQSDSARARCNESESKFGANMCDIAVATATTPDYVSWRNKENGSWFINAIVRVFSEEARSKHFLELLTSVNSWVASMKTQGQGQYQQVSSMETMSFTKRFYFWPRLCIVNGELQELD</sequence>
<gene>
    <name evidence="13 14 15" type="primary">LOC106162934</name>
</gene>
<dbReference type="RefSeq" id="XP_013395828.1">
    <property type="nucleotide sequence ID" value="XM_013540374.1"/>
</dbReference>
<keyword evidence="6" id="KW-0865">Zymogen</keyword>
<feature type="domain" description="Caspase family p20" evidence="10">
    <location>
        <begin position="376"/>
        <end position="499"/>
    </location>
</feature>
<dbReference type="InterPro" id="IPR015917">
    <property type="entry name" value="Pept_C14A"/>
</dbReference>
<dbReference type="Pfam" id="PF00656">
    <property type="entry name" value="Peptidase_C14"/>
    <property type="match status" value="1"/>
</dbReference>
<dbReference type="GO" id="GO:0006915">
    <property type="term" value="P:apoptotic process"/>
    <property type="evidence" value="ECO:0007669"/>
    <property type="project" value="UniProtKB-KW"/>
</dbReference>
<keyword evidence="2" id="KW-0645">Protease</keyword>
<keyword evidence="12" id="KW-1185">Reference proteome</keyword>
<dbReference type="OrthoDB" id="411019at2759"/>
<evidence type="ECO:0000256" key="4">
    <source>
        <dbReference type="ARBA" id="ARBA00022801"/>
    </source>
</evidence>
<dbReference type="Gene3D" id="3.90.228.10">
    <property type="match status" value="1"/>
</dbReference>
<evidence type="ECO:0000259" key="11">
    <source>
        <dbReference type="PROSITE" id="PS51059"/>
    </source>
</evidence>
<dbReference type="InterPro" id="IPR001309">
    <property type="entry name" value="Pept_C14_p20"/>
</dbReference>
<dbReference type="RefSeq" id="XP_013395830.1">
    <property type="nucleotide sequence ID" value="XM_013540376.1"/>
</dbReference>
<dbReference type="SUPFAM" id="SSF56399">
    <property type="entry name" value="ADP-ribosylation"/>
    <property type="match status" value="1"/>
</dbReference>
<name>A0A1S3IEE4_LINAN</name>
<dbReference type="InterPro" id="IPR012317">
    <property type="entry name" value="Poly(ADP-ribose)pol_cat_dom"/>
</dbReference>
<evidence type="ECO:0000259" key="9">
    <source>
        <dbReference type="PROSITE" id="PS50207"/>
    </source>
</evidence>
<dbReference type="InterPro" id="IPR029030">
    <property type="entry name" value="Caspase-like_dom_sf"/>
</dbReference>
<dbReference type="InterPro" id="IPR016129">
    <property type="entry name" value="Caspase_his_AS"/>
</dbReference>
<feature type="domain" description="Caspase family p10" evidence="9">
    <location>
        <begin position="540"/>
        <end position="621"/>
    </location>
</feature>
<keyword evidence="8" id="KW-0328">Glycosyltransferase</keyword>
<dbReference type="Pfam" id="PF00644">
    <property type="entry name" value="PARP"/>
    <property type="match status" value="1"/>
</dbReference>
<evidence type="ECO:0000256" key="7">
    <source>
        <dbReference type="RuleBase" id="RU003971"/>
    </source>
</evidence>
<dbReference type="AlphaFoldDB" id="A0A1S3IEE4"/>
<dbReference type="InterPro" id="IPR002138">
    <property type="entry name" value="Pept_C14_p10"/>
</dbReference>
<keyword evidence="4" id="KW-0378">Hydrolase</keyword>